<dbReference type="EMBL" id="JH598179">
    <property type="status" value="NOT_ANNOTATED_CDS"/>
    <property type="molecule type" value="Genomic_DNA"/>
</dbReference>
<evidence type="ECO:0000256" key="1">
    <source>
        <dbReference type="SAM" id="MobiDB-lite"/>
    </source>
</evidence>
<dbReference type="eggNOG" id="ENOG502SE8M">
    <property type="taxonomic scope" value="Eukaryota"/>
</dbReference>
<dbReference type="HOGENOM" id="CLU_2532304_0_0_1"/>
<proteinExistence type="predicted"/>
<dbReference type="Proteomes" id="UP000011713">
    <property type="component" value="Unassembled WGS sequence"/>
</dbReference>
<reference evidence="3" key="1">
    <citation type="journal article" date="2010" name="Science">
        <title>Signatures of adaptation to obligate biotrophy in the Hyaloperonospora arabidopsidis genome.</title>
        <authorList>
            <person name="Baxter L."/>
            <person name="Tripathy S."/>
            <person name="Ishaque N."/>
            <person name="Boot N."/>
            <person name="Cabral A."/>
            <person name="Kemen E."/>
            <person name="Thines M."/>
            <person name="Ah-Fong A."/>
            <person name="Anderson R."/>
            <person name="Badejoko W."/>
            <person name="Bittner-Eddy P."/>
            <person name="Boore J.L."/>
            <person name="Chibucos M.C."/>
            <person name="Coates M."/>
            <person name="Dehal P."/>
            <person name="Delehaunty K."/>
            <person name="Dong S."/>
            <person name="Downton P."/>
            <person name="Dumas B."/>
            <person name="Fabro G."/>
            <person name="Fronick C."/>
            <person name="Fuerstenberg S.I."/>
            <person name="Fulton L."/>
            <person name="Gaulin E."/>
            <person name="Govers F."/>
            <person name="Hughes L."/>
            <person name="Humphray S."/>
            <person name="Jiang R.H."/>
            <person name="Judelson H."/>
            <person name="Kamoun S."/>
            <person name="Kyung K."/>
            <person name="Meijer H."/>
            <person name="Minx P."/>
            <person name="Morris P."/>
            <person name="Nelson J."/>
            <person name="Phuntumart V."/>
            <person name="Qutob D."/>
            <person name="Rehmany A."/>
            <person name="Rougon-Cardoso A."/>
            <person name="Ryden P."/>
            <person name="Torto-Alalibo T."/>
            <person name="Studholme D."/>
            <person name="Wang Y."/>
            <person name="Win J."/>
            <person name="Wood J."/>
            <person name="Clifton S.W."/>
            <person name="Rogers J."/>
            <person name="Van den Ackerveken G."/>
            <person name="Jones J.D."/>
            <person name="McDowell J.M."/>
            <person name="Beynon J."/>
            <person name="Tyler B.M."/>
        </authorList>
    </citation>
    <scope>NUCLEOTIDE SEQUENCE [LARGE SCALE GENOMIC DNA]</scope>
    <source>
        <strain evidence="3">Emoy2</strain>
    </source>
</reference>
<accession>M4B3R6</accession>
<protein>
    <submittedName>
        <fullName evidence="2">Uncharacterized protein</fullName>
    </submittedName>
</protein>
<dbReference type="AlphaFoldDB" id="M4B3R6"/>
<dbReference type="EnsemblProtists" id="HpaT800915">
    <property type="protein sequence ID" value="HpaP800915"/>
    <property type="gene ID" value="HpaG800915"/>
</dbReference>
<feature type="compositionally biased region" description="Basic and acidic residues" evidence="1">
    <location>
        <begin position="63"/>
        <end position="75"/>
    </location>
</feature>
<feature type="region of interest" description="Disordered" evidence="1">
    <location>
        <begin position="63"/>
        <end position="84"/>
    </location>
</feature>
<evidence type="ECO:0000313" key="2">
    <source>
        <dbReference type="EnsemblProtists" id="HpaP800915"/>
    </source>
</evidence>
<reference evidence="2" key="2">
    <citation type="submission" date="2015-06" db="UniProtKB">
        <authorList>
            <consortium name="EnsemblProtists"/>
        </authorList>
    </citation>
    <scope>IDENTIFICATION</scope>
    <source>
        <strain evidence="2">Emoy2</strain>
    </source>
</reference>
<dbReference type="VEuPathDB" id="FungiDB:HpaG800915"/>
<organism evidence="2 3">
    <name type="scientific">Hyaloperonospora arabidopsidis (strain Emoy2)</name>
    <name type="common">Downy mildew agent</name>
    <name type="synonym">Peronospora arabidopsidis</name>
    <dbReference type="NCBI Taxonomy" id="559515"/>
    <lineage>
        <taxon>Eukaryota</taxon>
        <taxon>Sar</taxon>
        <taxon>Stramenopiles</taxon>
        <taxon>Oomycota</taxon>
        <taxon>Peronosporomycetes</taxon>
        <taxon>Peronosporales</taxon>
        <taxon>Peronosporaceae</taxon>
        <taxon>Hyaloperonospora</taxon>
    </lineage>
</organism>
<name>M4B3R6_HYAAE</name>
<evidence type="ECO:0000313" key="3">
    <source>
        <dbReference type="Proteomes" id="UP000011713"/>
    </source>
</evidence>
<sequence length="84" mass="9490">MWLLLLRPETSNDSLRAALAGSSSGPVDESIYKLDLINESLAFTIENAQGSSHAMKLLHRQMKDTADMDNPEHKTFYRRRQNVG</sequence>
<keyword evidence="3" id="KW-1185">Reference proteome</keyword>
<dbReference type="InParanoid" id="M4B3R6"/>